<keyword evidence="2" id="KW-1133">Transmembrane helix</keyword>
<dbReference type="RefSeq" id="WP_200291525.1">
    <property type="nucleotide sequence ID" value="NZ_CP067013.1"/>
</dbReference>
<evidence type="ECO:0000313" key="4">
    <source>
        <dbReference type="Proteomes" id="UP000595933"/>
    </source>
</evidence>
<accession>A0A9X7V7U7</accession>
<feature type="region of interest" description="Disordered" evidence="1">
    <location>
        <begin position="84"/>
        <end position="108"/>
    </location>
</feature>
<reference evidence="3 4" key="1">
    <citation type="submission" date="2020-12" db="EMBL/GenBank/DDBJ databases">
        <title>FDA dAtabase for Regulatory Grade micrObial Sequences (FDA-ARGOS): Supporting development and validation of Infectious Disease Dx tests.</title>
        <authorList>
            <person name="Sproer C."/>
            <person name="Gronow S."/>
            <person name="Severitt S."/>
            <person name="Schroder I."/>
            <person name="Tallon L."/>
            <person name="Sadzewicz L."/>
            <person name="Zhao X."/>
            <person name="Boylan J."/>
            <person name="Ott S."/>
            <person name="Bowen H."/>
            <person name="Vavikolanu K."/>
            <person name="Mehta A."/>
            <person name="Aluvathingal J."/>
            <person name="Nadendla S."/>
            <person name="Lowell S."/>
            <person name="Myers T."/>
            <person name="Yan Y."/>
            <person name="Sichtig H."/>
        </authorList>
    </citation>
    <scope>NUCLEOTIDE SEQUENCE [LARGE SCALE GENOMIC DNA]</scope>
    <source>
        <strain evidence="3 4">FDAARGOS_1013</strain>
    </source>
</reference>
<dbReference type="Proteomes" id="UP000595933">
    <property type="component" value="Chromosome"/>
</dbReference>
<evidence type="ECO:0000256" key="1">
    <source>
        <dbReference type="SAM" id="MobiDB-lite"/>
    </source>
</evidence>
<sequence>MDKFQRGFTIVELILVIVIIGILAAVVGPRFFDRKAFDERFYFEEALSAVRYAQKLAIASGCSIEMQLDQDGYRAVYASDCGDAPTDPKRGDPVAGPDGGDLQSNNPKKVGINQKSAVTFNALGAVDAPASIKFAEGTFELIVHSTGFIEARP</sequence>
<keyword evidence="2" id="KW-0812">Transmembrane</keyword>
<dbReference type="SUPFAM" id="SSF54523">
    <property type="entry name" value="Pili subunits"/>
    <property type="match status" value="1"/>
</dbReference>
<dbReference type="Pfam" id="PF07963">
    <property type="entry name" value="N_methyl"/>
    <property type="match status" value="1"/>
</dbReference>
<dbReference type="NCBIfam" id="TIGR02532">
    <property type="entry name" value="IV_pilin_GFxxxE"/>
    <property type="match status" value="1"/>
</dbReference>
<keyword evidence="2" id="KW-0472">Membrane</keyword>
<evidence type="ECO:0000256" key="2">
    <source>
        <dbReference type="SAM" id="Phobius"/>
    </source>
</evidence>
<gene>
    <name evidence="3" type="ORF">I6H70_19970</name>
</gene>
<dbReference type="InterPro" id="IPR045584">
    <property type="entry name" value="Pilin-like"/>
</dbReference>
<dbReference type="Gene3D" id="3.30.700.10">
    <property type="entry name" value="Glycoprotein, Type 4 Pilin"/>
    <property type="match status" value="1"/>
</dbReference>
<proteinExistence type="predicted"/>
<dbReference type="EMBL" id="CP067013">
    <property type="protein sequence ID" value="QQN50757.1"/>
    <property type="molecule type" value="Genomic_DNA"/>
</dbReference>
<dbReference type="InterPro" id="IPR012902">
    <property type="entry name" value="N_methyl_site"/>
</dbReference>
<protein>
    <submittedName>
        <fullName evidence="3">Prepilin-type N-terminal cleavage/methylation domain-containing protein</fullName>
    </submittedName>
</protein>
<name>A0A9X7V7U7_9GAMM</name>
<feature type="transmembrane region" description="Helical" evidence="2">
    <location>
        <begin position="6"/>
        <end position="27"/>
    </location>
</feature>
<dbReference type="AlphaFoldDB" id="A0A9X7V7U7"/>
<evidence type="ECO:0000313" key="3">
    <source>
        <dbReference type="EMBL" id="QQN50757.1"/>
    </source>
</evidence>
<organism evidence="3 4">
    <name type="scientific">Stutzerimonas balearica</name>
    <dbReference type="NCBI Taxonomy" id="74829"/>
    <lineage>
        <taxon>Bacteria</taxon>
        <taxon>Pseudomonadati</taxon>
        <taxon>Pseudomonadota</taxon>
        <taxon>Gammaproteobacteria</taxon>
        <taxon>Pseudomonadales</taxon>
        <taxon>Pseudomonadaceae</taxon>
        <taxon>Stutzerimonas</taxon>
    </lineage>
</organism>